<protein>
    <recommendedName>
        <fullName evidence="3">SWIM-type domain-containing protein</fullName>
    </recommendedName>
</protein>
<dbReference type="Proteomes" id="UP000198211">
    <property type="component" value="Unassembled WGS sequence"/>
</dbReference>
<dbReference type="AlphaFoldDB" id="A0A225W9W0"/>
<name>A0A225W9W0_9STRA</name>
<keyword evidence="2" id="KW-1185">Reference proteome</keyword>
<dbReference type="OrthoDB" id="110338at2759"/>
<reference evidence="2" key="1">
    <citation type="submission" date="2017-03" db="EMBL/GenBank/DDBJ databases">
        <title>Phytopthora megakarya and P. palmivora, two closely related causual agents of cacao black pod achieved similar genome size and gene model numbers by different mechanisms.</title>
        <authorList>
            <person name="Ali S."/>
            <person name="Shao J."/>
            <person name="Larry D.J."/>
            <person name="Kronmiller B."/>
            <person name="Shen D."/>
            <person name="Strem M.D."/>
            <person name="Melnick R.L."/>
            <person name="Guiltinan M.J."/>
            <person name="Tyler B.M."/>
            <person name="Meinhardt L.W."/>
            <person name="Bailey B.A."/>
        </authorList>
    </citation>
    <scope>NUCLEOTIDE SEQUENCE [LARGE SCALE GENOMIC DNA]</scope>
    <source>
        <strain evidence="2">zdho120</strain>
    </source>
</reference>
<comment type="caution">
    <text evidence="1">The sequence shown here is derived from an EMBL/GenBank/DDBJ whole genome shotgun (WGS) entry which is preliminary data.</text>
</comment>
<dbReference type="InterPro" id="IPR052579">
    <property type="entry name" value="Zinc_finger_SWIM"/>
</dbReference>
<sequence>MPKQAARLVSSRKKEVKDLMSLLVYAKTETEYDDARATPLESLSGNAEHSFCNTFMENWDNSQNEWVEFHRGNVWHLMNYTNSRIESKLGKIKDVVKGSFSIDELVATLLTLQEYAEEQYIAEYHRVGGLPSGLDHATELASLAMQISSFAFKLHHLLATGPNTDYTVQLLAPGKGIRSRCKYIFMETCLLPCRHLMHARSKLGFEAVVLPMKAIPDRWIVHSSVSDIGVGDVGDGGLLQVACPPLRKEKAVSTTDKHIQVKTVADKIVDRMVLQSTPTFSVGPQGLKISTLPSQVETS</sequence>
<organism evidence="1 2">
    <name type="scientific">Phytophthora megakarya</name>
    <dbReference type="NCBI Taxonomy" id="4795"/>
    <lineage>
        <taxon>Eukaryota</taxon>
        <taxon>Sar</taxon>
        <taxon>Stramenopiles</taxon>
        <taxon>Oomycota</taxon>
        <taxon>Peronosporomycetes</taxon>
        <taxon>Peronosporales</taxon>
        <taxon>Peronosporaceae</taxon>
        <taxon>Phytophthora</taxon>
    </lineage>
</organism>
<dbReference type="EMBL" id="NBNE01001351">
    <property type="protein sequence ID" value="OWZ14375.1"/>
    <property type="molecule type" value="Genomic_DNA"/>
</dbReference>
<evidence type="ECO:0000313" key="2">
    <source>
        <dbReference type="Proteomes" id="UP000198211"/>
    </source>
</evidence>
<gene>
    <name evidence="1" type="ORF">PHMEG_00012156</name>
</gene>
<proteinExistence type="predicted"/>
<dbReference type="PANTHER" id="PTHR31569:SF4">
    <property type="entry name" value="SWIM-TYPE DOMAIN-CONTAINING PROTEIN"/>
    <property type="match status" value="1"/>
</dbReference>
<evidence type="ECO:0008006" key="3">
    <source>
        <dbReference type="Google" id="ProtNLM"/>
    </source>
</evidence>
<evidence type="ECO:0000313" key="1">
    <source>
        <dbReference type="EMBL" id="OWZ14375.1"/>
    </source>
</evidence>
<dbReference type="PANTHER" id="PTHR31569">
    <property type="entry name" value="SWIM-TYPE DOMAIN-CONTAINING PROTEIN"/>
    <property type="match status" value="1"/>
</dbReference>
<dbReference type="STRING" id="4795.A0A225W9W0"/>
<accession>A0A225W9W0</accession>